<dbReference type="CDD" id="cd18140">
    <property type="entry name" value="HLD_clamp_RFC"/>
    <property type="match status" value="1"/>
</dbReference>
<dbReference type="Gene3D" id="3.40.50.300">
    <property type="entry name" value="P-loop containing nucleotide triphosphate hydrolases"/>
    <property type="match status" value="1"/>
</dbReference>
<evidence type="ECO:0000256" key="2">
    <source>
        <dbReference type="ARBA" id="ARBA00022705"/>
    </source>
</evidence>
<dbReference type="InterPro" id="IPR003959">
    <property type="entry name" value="ATPase_AAA_core"/>
</dbReference>
<evidence type="ECO:0000256" key="3">
    <source>
        <dbReference type="ARBA" id="ARBA00022741"/>
    </source>
</evidence>
<sequence>MEDYELSLSDNELIETDPISGSMEWQLTPKQKGKGKAVDLVGENPFFSPQHLDEGKSRETEDEWQDSNNKENYGSLTNYNVNQYQAMDVDDAFDLSPLDYSTSYAGEGGGSSSADASSSSPSLIQQRKNMLEDDEIPEADRFVIAELLLEEEEQNNSYDPFGFETETSVSTESQIILNTSNKTSNYNYNPPLDSFDISDFNNDFNFNMPATKSTDSYLKSLSVANTPSPLSSIFTERPKTGEFLKATTSKGLLLYFPKKSQTTTELPLRSYDKSCLHDLSISRLISKIEKDKIAKAELSRTNLTASKPTAKIKTETKLWVDKYRPKRYIDLVGDEKANREILRWVKQWDYCVFGTKSKENEVIEEKIQDPWHRPEKKVLLLNGPPGYGKTTLAHVIARHCGYNAIEVNASDDRTANVVNNQIKDSLENKSINPNHKPTLLIIDEVDGASGSGEQNFVKVLVDLIQGEAKAHTMTKKKPGIASSAKKSVKKSILFPIICICNDQYASALRSLRLIAQIFQIRKCPTQILANRLKDICDREKLSADMRTLSNLVETSDGDMRSCLNTLQYVKQKSDVVTIELIAESGVGIKDTQSTIFTIWEEIFTLSTAKKRKDGLNSMLSETMG</sequence>
<comment type="caution">
    <text evidence="11">The sequence shown here is derived from an EMBL/GenBank/DDBJ whole genome shotgun (WGS) entry which is preliminary data.</text>
</comment>
<comment type="subcellular location">
    <subcellularLocation>
        <location evidence="1">Nucleus</location>
    </subcellularLocation>
</comment>
<evidence type="ECO:0000256" key="7">
    <source>
        <dbReference type="ARBA" id="ARBA00023306"/>
    </source>
</evidence>
<keyword evidence="5" id="KW-0238">DNA-binding</keyword>
<dbReference type="GO" id="GO:0005524">
    <property type="term" value="F:ATP binding"/>
    <property type="evidence" value="ECO:0007669"/>
    <property type="project" value="UniProtKB-KW"/>
</dbReference>
<feature type="compositionally biased region" description="Polar residues" evidence="9">
    <location>
        <begin position="66"/>
        <end position="75"/>
    </location>
</feature>
<evidence type="ECO:0000256" key="6">
    <source>
        <dbReference type="ARBA" id="ARBA00023242"/>
    </source>
</evidence>
<keyword evidence="4" id="KW-0067">ATP-binding</keyword>
<accession>A0A9N8V279</accession>
<feature type="region of interest" description="Disordered" evidence="9">
    <location>
        <begin position="1"/>
        <end position="75"/>
    </location>
</feature>
<dbReference type="GO" id="GO:0006260">
    <property type="term" value="P:DNA replication"/>
    <property type="evidence" value="ECO:0007669"/>
    <property type="project" value="UniProtKB-KW"/>
</dbReference>
<dbReference type="SMART" id="SM00382">
    <property type="entry name" value="AAA"/>
    <property type="match status" value="1"/>
</dbReference>
<keyword evidence="6" id="KW-0539">Nucleus</keyword>
<gene>
    <name evidence="11" type="ORF">AGERDE_LOCUS914</name>
</gene>
<keyword evidence="2" id="KW-0235">DNA replication</keyword>
<name>A0A9N8V279_9GLOM</name>
<dbReference type="PANTHER" id="PTHR46765">
    <property type="entry name" value="P-LOOP CONTAINING NUCLEOSIDE TRIPHOSPHATE HYDROLASES SUPERFAMILY PROTEIN"/>
    <property type="match status" value="1"/>
</dbReference>
<feature type="compositionally biased region" description="Low complexity" evidence="9">
    <location>
        <begin position="112"/>
        <end position="122"/>
    </location>
</feature>
<dbReference type="PANTHER" id="PTHR46765:SF1">
    <property type="entry name" value="P-LOOP CONTAINING NUCLEOSIDE TRIPHOSPHATE HYDROLASES SUPERFAMILY PROTEIN"/>
    <property type="match status" value="1"/>
</dbReference>
<evidence type="ECO:0000256" key="9">
    <source>
        <dbReference type="SAM" id="MobiDB-lite"/>
    </source>
</evidence>
<dbReference type="InterPro" id="IPR027417">
    <property type="entry name" value="P-loop_NTPase"/>
</dbReference>
<keyword evidence="12" id="KW-1185">Reference proteome</keyword>
<feature type="domain" description="AAA+ ATPase" evidence="10">
    <location>
        <begin position="375"/>
        <end position="524"/>
    </location>
</feature>
<organism evidence="11 12">
    <name type="scientific">Ambispora gerdemannii</name>
    <dbReference type="NCBI Taxonomy" id="144530"/>
    <lineage>
        <taxon>Eukaryota</taxon>
        <taxon>Fungi</taxon>
        <taxon>Fungi incertae sedis</taxon>
        <taxon>Mucoromycota</taxon>
        <taxon>Glomeromycotina</taxon>
        <taxon>Glomeromycetes</taxon>
        <taxon>Archaeosporales</taxon>
        <taxon>Ambisporaceae</taxon>
        <taxon>Ambispora</taxon>
    </lineage>
</organism>
<evidence type="ECO:0000313" key="12">
    <source>
        <dbReference type="Proteomes" id="UP000789831"/>
    </source>
</evidence>
<comment type="similarity">
    <text evidence="8">Belongs to the activator 1 small subunits family. CTF18 subfamily.</text>
</comment>
<dbReference type="AlphaFoldDB" id="A0A9N8V279"/>
<reference evidence="11" key="1">
    <citation type="submission" date="2021-06" db="EMBL/GenBank/DDBJ databases">
        <authorList>
            <person name="Kallberg Y."/>
            <person name="Tangrot J."/>
            <person name="Rosling A."/>
        </authorList>
    </citation>
    <scope>NUCLEOTIDE SEQUENCE</scope>
    <source>
        <strain evidence="11">MT106</strain>
    </source>
</reference>
<dbReference type="InterPro" id="IPR047854">
    <property type="entry name" value="RFC_lid"/>
</dbReference>
<protein>
    <submittedName>
        <fullName evidence="11">9989_t:CDS:1</fullName>
    </submittedName>
</protein>
<dbReference type="GO" id="GO:0016887">
    <property type="term" value="F:ATP hydrolysis activity"/>
    <property type="evidence" value="ECO:0007669"/>
    <property type="project" value="InterPro"/>
</dbReference>
<dbReference type="InterPro" id="IPR053016">
    <property type="entry name" value="CTF18-RFC_complex"/>
</dbReference>
<keyword evidence="7" id="KW-0131">Cell cycle</keyword>
<evidence type="ECO:0000256" key="1">
    <source>
        <dbReference type="ARBA" id="ARBA00004123"/>
    </source>
</evidence>
<evidence type="ECO:0000259" key="10">
    <source>
        <dbReference type="SMART" id="SM00382"/>
    </source>
</evidence>
<evidence type="ECO:0000256" key="8">
    <source>
        <dbReference type="ARBA" id="ARBA00043975"/>
    </source>
</evidence>
<dbReference type="OrthoDB" id="2195431at2759"/>
<evidence type="ECO:0000313" key="11">
    <source>
        <dbReference type="EMBL" id="CAG8439101.1"/>
    </source>
</evidence>
<dbReference type="Proteomes" id="UP000789831">
    <property type="component" value="Unassembled WGS sequence"/>
</dbReference>
<dbReference type="EMBL" id="CAJVPL010000054">
    <property type="protein sequence ID" value="CAG8439101.1"/>
    <property type="molecule type" value="Genomic_DNA"/>
</dbReference>
<proteinExistence type="inferred from homology"/>
<evidence type="ECO:0000256" key="4">
    <source>
        <dbReference type="ARBA" id="ARBA00022840"/>
    </source>
</evidence>
<evidence type="ECO:0000256" key="5">
    <source>
        <dbReference type="ARBA" id="ARBA00023125"/>
    </source>
</evidence>
<keyword evidence="3" id="KW-0547">Nucleotide-binding</keyword>
<feature type="region of interest" description="Disordered" evidence="9">
    <location>
        <begin position="104"/>
        <end position="135"/>
    </location>
</feature>
<dbReference type="GO" id="GO:0003677">
    <property type="term" value="F:DNA binding"/>
    <property type="evidence" value="ECO:0007669"/>
    <property type="project" value="UniProtKB-KW"/>
</dbReference>
<dbReference type="SUPFAM" id="SSF52540">
    <property type="entry name" value="P-loop containing nucleoside triphosphate hydrolases"/>
    <property type="match status" value="1"/>
</dbReference>
<dbReference type="GO" id="GO:0005634">
    <property type="term" value="C:nucleus"/>
    <property type="evidence" value="ECO:0007669"/>
    <property type="project" value="UniProtKB-SubCell"/>
</dbReference>
<dbReference type="Pfam" id="PF00004">
    <property type="entry name" value="AAA"/>
    <property type="match status" value="1"/>
</dbReference>
<dbReference type="CDD" id="cd00009">
    <property type="entry name" value="AAA"/>
    <property type="match status" value="1"/>
</dbReference>
<dbReference type="Gene3D" id="1.10.8.60">
    <property type="match status" value="1"/>
</dbReference>
<dbReference type="InterPro" id="IPR003593">
    <property type="entry name" value="AAA+_ATPase"/>
</dbReference>